<comment type="function">
    <text evidence="9">Specifically methylates the N3 position of the uracil ring of uridine 1498 (m3U1498) in 16S rRNA. Acts on the fully assembled 30S ribosomal subunit.</text>
</comment>
<gene>
    <name evidence="12" type="primary">rsmE_31</name>
    <name evidence="12" type="ORF">SDC9_202525</name>
</gene>
<proteinExistence type="inferred from homology"/>
<evidence type="ECO:0000256" key="8">
    <source>
        <dbReference type="ARBA" id="ARBA00022691"/>
    </source>
</evidence>
<evidence type="ECO:0000256" key="7">
    <source>
        <dbReference type="ARBA" id="ARBA00022679"/>
    </source>
</evidence>
<keyword evidence="5" id="KW-0698">rRNA processing</keyword>
<dbReference type="Gene3D" id="3.40.1280.10">
    <property type="match status" value="1"/>
</dbReference>
<dbReference type="NCBIfam" id="TIGR00046">
    <property type="entry name" value="RsmE family RNA methyltransferase"/>
    <property type="match status" value="1"/>
</dbReference>
<dbReference type="InterPro" id="IPR006700">
    <property type="entry name" value="RsmE"/>
</dbReference>
<reference evidence="12" key="1">
    <citation type="submission" date="2019-08" db="EMBL/GenBank/DDBJ databases">
        <authorList>
            <person name="Kucharzyk K."/>
            <person name="Murdoch R.W."/>
            <person name="Higgins S."/>
            <person name="Loffler F."/>
        </authorList>
    </citation>
    <scope>NUCLEOTIDE SEQUENCE</scope>
</reference>
<accession>A0A645IUM6</accession>
<comment type="similarity">
    <text evidence="2">Belongs to the RNA methyltransferase RsmE family.</text>
</comment>
<dbReference type="InterPro" id="IPR029028">
    <property type="entry name" value="Alpha/beta_knot_MTases"/>
</dbReference>
<dbReference type="GO" id="GO:0070475">
    <property type="term" value="P:rRNA base methylation"/>
    <property type="evidence" value="ECO:0007669"/>
    <property type="project" value="TreeGrafter"/>
</dbReference>
<keyword evidence="8" id="KW-0949">S-adenosyl-L-methionine</keyword>
<dbReference type="SUPFAM" id="SSF75217">
    <property type="entry name" value="alpha/beta knot"/>
    <property type="match status" value="1"/>
</dbReference>
<dbReference type="EC" id="2.1.1.193" evidence="3"/>
<evidence type="ECO:0000259" key="11">
    <source>
        <dbReference type="Pfam" id="PF04452"/>
    </source>
</evidence>
<dbReference type="PANTHER" id="PTHR30027">
    <property type="entry name" value="RIBOSOMAL RNA SMALL SUBUNIT METHYLTRANSFERASE E"/>
    <property type="match status" value="1"/>
</dbReference>
<evidence type="ECO:0000256" key="5">
    <source>
        <dbReference type="ARBA" id="ARBA00022552"/>
    </source>
</evidence>
<evidence type="ECO:0000256" key="9">
    <source>
        <dbReference type="ARBA" id="ARBA00025699"/>
    </source>
</evidence>
<evidence type="ECO:0000256" key="1">
    <source>
        <dbReference type="ARBA" id="ARBA00004496"/>
    </source>
</evidence>
<evidence type="ECO:0000256" key="3">
    <source>
        <dbReference type="ARBA" id="ARBA00012328"/>
    </source>
</evidence>
<protein>
    <recommendedName>
        <fullName evidence="3">16S rRNA (uracil(1498)-N(3))-methyltransferase</fullName>
        <ecNumber evidence="3">2.1.1.193</ecNumber>
    </recommendedName>
</protein>
<name>A0A645IUM6_9ZZZZ</name>
<dbReference type="AlphaFoldDB" id="A0A645IUM6"/>
<comment type="caution">
    <text evidence="12">The sequence shown here is derived from an EMBL/GenBank/DDBJ whole genome shotgun (WGS) entry which is preliminary data.</text>
</comment>
<dbReference type="CDD" id="cd18084">
    <property type="entry name" value="RsmE-like"/>
    <property type="match status" value="1"/>
</dbReference>
<evidence type="ECO:0000256" key="6">
    <source>
        <dbReference type="ARBA" id="ARBA00022603"/>
    </source>
</evidence>
<evidence type="ECO:0000256" key="2">
    <source>
        <dbReference type="ARBA" id="ARBA00005528"/>
    </source>
</evidence>
<dbReference type="Pfam" id="PF04452">
    <property type="entry name" value="Methyltrans_RNA"/>
    <property type="match status" value="1"/>
</dbReference>
<evidence type="ECO:0000313" key="12">
    <source>
        <dbReference type="EMBL" id="MPN54847.1"/>
    </source>
</evidence>
<evidence type="ECO:0000256" key="10">
    <source>
        <dbReference type="ARBA" id="ARBA00047944"/>
    </source>
</evidence>
<dbReference type="EMBL" id="VSSQ01123480">
    <property type="protein sequence ID" value="MPN54847.1"/>
    <property type="molecule type" value="Genomic_DNA"/>
</dbReference>
<evidence type="ECO:0000256" key="4">
    <source>
        <dbReference type="ARBA" id="ARBA00022490"/>
    </source>
</evidence>
<keyword evidence="7 12" id="KW-0808">Transferase</keyword>
<dbReference type="GO" id="GO:0005737">
    <property type="term" value="C:cytoplasm"/>
    <property type="evidence" value="ECO:0007669"/>
    <property type="project" value="UniProtKB-SubCell"/>
</dbReference>
<dbReference type="InterPro" id="IPR046886">
    <property type="entry name" value="RsmE_MTase_dom"/>
</dbReference>
<keyword evidence="4" id="KW-0963">Cytoplasm</keyword>
<comment type="catalytic activity">
    <reaction evidence="10">
        <text>uridine(1498) in 16S rRNA + S-adenosyl-L-methionine = N(3)-methyluridine(1498) in 16S rRNA + S-adenosyl-L-homocysteine + H(+)</text>
        <dbReference type="Rhea" id="RHEA:42920"/>
        <dbReference type="Rhea" id="RHEA-COMP:10283"/>
        <dbReference type="Rhea" id="RHEA-COMP:10284"/>
        <dbReference type="ChEBI" id="CHEBI:15378"/>
        <dbReference type="ChEBI" id="CHEBI:57856"/>
        <dbReference type="ChEBI" id="CHEBI:59789"/>
        <dbReference type="ChEBI" id="CHEBI:65315"/>
        <dbReference type="ChEBI" id="CHEBI:74502"/>
        <dbReference type="EC" id="2.1.1.193"/>
    </reaction>
</comment>
<feature type="domain" description="Ribosomal RNA small subunit methyltransferase E methyltransferase" evidence="11">
    <location>
        <begin position="17"/>
        <end position="170"/>
    </location>
</feature>
<dbReference type="InterPro" id="IPR029026">
    <property type="entry name" value="tRNA_m1G_MTases_N"/>
</dbReference>
<organism evidence="12">
    <name type="scientific">bioreactor metagenome</name>
    <dbReference type="NCBI Taxonomy" id="1076179"/>
    <lineage>
        <taxon>unclassified sequences</taxon>
        <taxon>metagenomes</taxon>
        <taxon>ecological metagenomes</taxon>
    </lineage>
</organism>
<keyword evidence="6 12" id="KW-0489">Methyltransferase</keyword>
<dbReference type="GO" id="GO:0070042">
    <property type="term" value="F:rRNA (uridine-N3-)-methyltransferase activity"/>
    <property type="evidence" value="ECO:0007669"/>
    <property type="project" value="TreeGrafter"/>
</dbReference>
<sequence>MQVISHTSDFAKRDYFLHIAVAPTKNLERYEWFMEKATEIGIDELTPIIGEHSERKIFKPERGERIILSAVKQSLKAKIPTLNPVVSVKDFIKENAGFDGIKLIAHCNEGVRQNITSVLPKDCRFLIMIGPEGDFSASEVELAMQNGFIPISLGESRLRTETAALTIVTATYLLTSNF</sequence>
<dbReference type="PANTHER" id="PTHR30027:SF3">
    <property type="entry name" value="16S RRNA (URACIL(1498)-N(3))-METHYLTRANSFERASE"/>
    <property type="match status" value="1"/>
</dbReference>
<comment type="subcellular location">
    <subcellularLocation>
        <location evidence="1">Cytoplasm</location>
    </subcellularLocation>
</comment>